<dbReference type="Gene3D" id="1.20.120.580">
    <property type="entry name" value="bsu32300-like"/>
    <property type="match status" value="1"/>
</dbReference>
<organism evidence="1 2">
    <name type="scientific">Paenibacillus cisolokensis</name>
    <dbReference type="NCBI Taxonomy" id="1658519"/>
    <lineage>
        <taxon>Bacteria</taxon>
        <taxon>Bacillati</taxon>
        <taxon>Bacillota</taxon>
        <taxon>Bacilli</taxon>
        <taxon>Bacillales</taxon>
        <taxon>Paenibacillaceae</taxon>
        <taxon>Paenibacillus</taxon>
    </lineage>
</organism>
<dbReference type="Proteomes" id="UP000680304">
    <property type="component" value="Unassembled WGS sequence"/>
</dbReference>
<proteinExistence type="predicted"/>
<reference evidence="1 2" key="1">
    <citation type="submission" date="2021-04" db="EMBL/GenBank/DDBJ databases">
        <title>Draft genome sequence of Paenibacillus cisolokensis, LC2-13A.</title>
        <authorList>
            <person name="Uke A."/>
            <person name="Chhe C."/>
            <person name="Baramee S."/>
            <person name="Kosugi A."/>
        </authorList>
    </citation>
    <scope>NUCLEOTIDE SEQUENCE [LARGE SCALE GENOMIC DNA]</scope>
    <source>
        <strain evidence="1 2">LC2-13A</strain>
    </source>
</reference>
<dbReference type="EMBL" id="BOVJ01000089">
    <property type="protein sequence ID" value="GIQ64316.1"/>
    <property type="molecule type" value="Genomic_DNA"/>
</dbReference>
<name>A0ABQ4N821_9BACL</name>
<protein>
    <submittedName>
        <fullName evidence="1">Uncharacterized protein</fullName>
    </submittedName>
</protein>
<dbReference type="InterPro" id="IPR037038">
    <property type="entry name" value="HepT-like_sf"/>
</dbReference>
<comment type="caution">
    <text evidence="1">The sequence shown here is derived from an EMBL/GenBank/DDBJ whole genome shotgun (WGS) entry which is preliminary data.</text>
</comment>
<evidence type="ECO:0000313" key="2">
    <source>
        <dbReference type="Proteomes" id="UP000680304"/>
    </source>
</evidence>
<gene>
    <name evidence="1" type="ORF">PACILC2_28840</name>
</gene>
<keyword evidence="2" id="KW-1185">Reference proteome</keyword>
<evidence type="ECO:0000313" key="1">
    <source>
        <dbReference type="EMBL" id="GIQ64316.1"/>
    </source>
</evidence>
<sequence length="79" mass="9088">MRDASSYEDIVEIIGGEGVIPPSLHEPLVELVRLRRPLVQQYYEWPRVELHPLTPRLAQLMRDFAAAVQDYLRSELGGM</sequence>
<accession>A0ABQ4N821</accession>